<accession>A0A9N9ENJ2</accession>
<dbReference type="Proteomes" id="UP000789831">
    <property type="component" value="Unassembled WGS sequence"/>
</dbReference>
<dbReference type="Gene3D" id="3.60.20.30">
    <property type="entry name" value="(Glycosyl)asparaginase"/>
    <property type="match status" value="1"/>
</dbReference>
<dbReference type="PANTHER" id="PTHR10188:SF6">
    <property type="entry name" value="N(4)-(BETA-N-ACETYLGLUCOSAMINYL)-L-ASPARAGINASE"/>
    <property type="match status" value="1"/>
</dbReference>
<comment type="caution">
    <text evidence="2">The sequence shown here is derived from an EMBL/GenBank/DDBJ whole genome shotgun (WGS) entry which is preliminary data.</text>
</comment>
<dbReference type="SUPFAM" id="SSF56235">
    <property type="entry name" value="N-terminal nucleophile aminohydrolases (Ntn hydrolases)"/>
    <property type="match status" value="1"/>
</dbReference>
<evidence type="ECO:0000256" key="1">
    <source>
        <dbReference type="PIRSR" id="PIRSR600246-2"/>
    </source>
</evidence>
<proteinExistence type="predicted"/>
<feature type="binding site" evidence="1">
    <location>
        <begin position="226"/>
        <end position="229"/>
    </location>
    <ligand>
        <name>substrate</name>
    </ligand>
</feature>
<evidence type="ECO:0000313" key="3">
    <source>
        <dbReference type="Proteomes" id="UP000789831"/>
    </source>
</evidence>
<evidence type="ECO:0000313" key="2">
    <source>
        <dbReference type="EMBL" id="CAG8688186.1"/>
    </source>
</evidence>
<dbReference type="OrthoDB" id="2262349at2759"/>
<feature type="binding site" evidence="1">
    <location>
        <begin position="249"/>
        <end position="252"/>
    </location>
    <ligand>
        <name>substrate</name>
    </ligand>
</feature>
<dbReference type="InterPro" id="IPR029055">
    <property type="entry name" value="Ntn_hydrolases_N"/>
</dbReference>
<feature type="non-terminal residue" evidence="2">
    <location>
        <position position="1"/>
    </location>
</feature>
<dbReference type="PANTHER" id="PTHR10188">
    <property type="entry name" value="L-ASPARAGINASE"/>
    <property type="match status" value="1"/>
</dbReference>
<keyword evidence="3" id="KW-1185">Reference proteome</keyword>
<gene>
    <name evidence="2" type="ORF">AGERDE_LOCUS13006</name>
</gene>
<sequence length="284" mass="30564">EKKETINHGPTLIIHGGAGNVGIVPRDAFKLEQEIHEALKNSLFAGHQILKNGGSSLDAVVEAVCVMEDFPLFNARKGSVFTRDGKIELEASVMIGTPDHPAGAATLLHTVKNLIKLAKEILLDPQVPNVFLGAQRAEEYAREKGLKLVDQKYFWTERRWEQHMEGLKKQPGNILSPTEIDAKESNIILEKEVGSMGNVGAVAVDKDGIIAVATSTGGKANKKDGRISDTSMIAAGTWADNETCGVSGTGDGDYFIRYATAHDVAARVKYLGENISDAAEQATN</sequence>
<dbReference type="Pfam" id="PF01112">
    <property type="entry name" value="Asparaginase_2"/>
    <property type="match status" value="1"/>
</dbReference>
<organism evidence="2 3">
    <name type="scientific">Ambispora gerdemannii</name>
    <dbReference type="NCBI Taxonomy" id="144530"/>
    <lineage>
        <taxon>Eukaryota</taxon>
        <taxon>Fungi</taxon>
        <taxon>Fungi incertae sedis</taxon>
        <taxon>Mucoromycota</taxon>
        <taxon>Glomeromycotina</taxon>
        <taxon>Glomeromycetes</taxon>
        <taxon>Archaeosporales</taxon>
        <taxon>Ambisporaceae</taxon>
        <taxon>Ambispora</taxon>
    </lineage>
</organism>
<feature type="non-terminal residue" evidence="2">
    <location>
        <position position="284"/>
    </location>
</feature>
<dbReference type="CDD" id="cd04701">
    <property type="entry name" value="Asparaginase_2"/>
    <property type="match status" value="1"/>
</dbReference>
<protein>
    <submittedName>
        <fullName evidence="2">8085_t:CDS:1</fullName>
    </submittedName>
</protein>
<dbReference type="GO" id="GO:0016811">
    <property type="term" value="F:hydrolase activity, acting on carbon-nitrogen (but not peptide) bonds, in linear amides"/>
    <property type="evidence" value="ECO:0007669"/>
    <property type="project" value="UniProtKB-ARBA"/>
</dbReference>
<dbReference type="EMBL" id="CAJVPL010013244">
    <property type="protein sequence ID" value="CAG8688186.1"/>
    <property type="molecule type" value="Genomic_DNA"/>
</dbReference>
<reference evidence="2" key="1">
    <citation type="submission" date="2021-06" db="EMBL/GenBank/DDBJ databases">
        <authorList>
            <person name="Kallberg Y."/>
            <person name="Tangrot J."/>
            <person name="Rosling A."/>
        </authorList>
    </citation>
    <scope>NUCLEOTIDE SEQUENCE</scope>
    <source>
        <strain evidence="2">MT106</strain>
    </source>
</reference>
<name>A0A9N9ENJ2_9GLOM</name>
<dbReference type="InterPro" id="IPR000246">
    <property type="entry name" value="Peptidase_T2"/>
</dbReference>
<dbReference type="AlphaFoldDB" id="A0A9N9ENJ2"/>